<sequence>MIKDSLFSRNFSLNVKGKLVELNSPKIMGILNAT</sequence>
<protein>
    <recommendedName>
        <fullName evidence="2">Dihydropteroate synthase</fullName>
    </recommendedName>
</protein>
<name>A0A3B0U7A4_9ZZZZ</name>
<dbReference type="EMBL" id="UOES01000155">
    <property type="protein sequence ID" value="VAW26901.1"/>
    <property type="molecule type" value="Genomic_DNA"/>
</dbReference>
<gene>
    <name evidence="1" type="ORF">MNBD_BACTEROID06-784</name>
</gene>
<reference evidence="1" key="1">
    <citation type="submission" date="2018-06" db="EMBL/GenBank/DDBJ databases">
        <authorList>
            <person name="Zhirakovskaya E."/>
        </authorList>
    </citation>
    <scope>NUCLEOTIDE SEQUENCE</scope>
</reference>
<feature type="non-terminal residue" evidence="1">
    <location>
        <position position="34"/>
    </location>
</feature>
<evidence type="ECO:0000313" key="1">
    <source>
        <dbReference type="EMBL" id="VAW26901.1"/>
    </source>
</evidence>
<proteinExistence type="predicted"/>
<evidence type="ECO:0008006" key="2">
    <source>
        <dbReference type="Google" id="ProtNLM"/>
    </source>
</evidence>
<dbReference type="AlphaFoldDB" id="A0A3B0U7A4"/>
<organism evidence="1">
    <name type="scientific">hydrothermal vent metagenome</name>
    <dbReference type="NCBI Taxonomy" id="652676"/>
    <lineage>
        <taxon>unclassified sequences</taxon>
        <taxon>metagenomes</taxon>
        <taxon>ecological metagenomes</taxon>
    </lineage>
</organism>
<accession>A0A3B0U7A4</accession>